<keyword evidence="2" id="KW-1185">Reference proteome</keyword>
<organism evidence="1 2">
    <name type="scientific">Brucella ovis (strain ATCC 25840 / 63/290 / NCTC 10512)</name>
    <dbReference type="NCBI Taxonomy" id="444178"/>
    <lineage>
        <taxon>Bacteria</taxon>
        <taxon>Pseudomonadati</taxon>
        <taxon>Pseudomonadota</taxon>
        <taxon>Alphaproteobacteria</taxon>
        <taxon>Hyphomicrobiales</taxon>
        <taxon>Brucellaceae</taxon>
        <taxon>Brucella/Ochrobactrum group</taxon>
        <taxon>Brucella</taxon>
    </lineage>
</organism>
<sequence>MIRLRRRIEKAAASFAALFISAFSITLEAARVET</sequence>
<evidence type="ECO:0000313" key="2">
    <source>
        <dbReference type="Proteomes" id="UP000006383"/>
    </source>
</evidence>
<dbReference type="Proteomes" id="UP000006383">
    <property type="component" value="Chromosome I"/>
</dbReference>
<dbReference type="KEGG" id="bov:BOV_0164"/>
<protein>
    <submittedName>
        <fullName evidence="1">Uncharacterized protein</fullName>
    </submittedName>
</protein>
<dbReference type="HOGENOM" id="CLU_3372510_0_0_5"/>
<dbReference type="AlphaFoldDB" id="A0A0H3AN20"/>
<reference evidence="2" key="1">
    <citation type="journal article" date="2009" name="PLoS ONE">
        <title>Genome degradation in Brucella ovis corresponds with narrowing of its host range and tissue tropism.</title>
        <authorList>
            <person name="Tsolis R.M."/>
            <person name="Seshadri R."/>
            <person name="Santos R.L."/>
            <person name="Sangari F.J."/>
            <person name="Lobo J.M."/>
            <person name="de Jong M.F."/>
            <person name="Ren Q."/>
            <person name="Myers G."/>
            <person name="Brinkac L.M."/>
            <person name="Nelson W.C."/>
            <person name="Deboy R.T."/>
            <person name="Angiuoli S."/>
            <person name="Khouri H."/>
            <person name="Dimitrov G."/>
            <person name="Robinson J.R."/>
            <person name="Mulligan S."/>
            <person name="Walker R.L."/>
            <person name="Elzer P.E."/>
            <person name="Hassan K.A."/>
            <person name="Paulsen I.T."/>
        </authorList>
    </citation>
    <scope>NUCLEOTIDE SEQUENCE [LARGE SCALE GENOMIC DNA]</scope>
    <source>
        <strain evidence="2">ATCC 25840 / 63/290 / NCTC 10512</strain>
    </source>
</reference>
<name>A0A0H3AN20_BRUO2</name>
<dbReference type="EMBL" id="CP000708">
    <property type="protein sequence ID" value="ABQ60201.1"/>
    <property type="molecule type" value="Genomic_DNA"/>
</dbReference>
<proteinExistence type="predicted"/>
<accession>A0A0H3AN20</accession>
<evidence type="ECO:0000313" key="1">
    <source>
        <dbReference type="EMBL" id="ABQ60201.1"/>
    </source>
</evidence>
<gene>
    <name evidence="1" type="ordered locus">BOV_0164</name>
</gene>